<evidence type="ECO:0000313" key="1">
    <source>
        <dbReference type="EMBL" id="JAH75205.1"/>
    </source>
</evidence>
<dbReference type="AlphaFoldDB" id="A0A0E9VCJ3"/>
<organism evidence="1">
    <name type="scientific">Anguilla anguilla</name>
    <name type="common">European freshwater eel</name>
    <name type="synonym">Muraena anguilla</name>
    <dbReference type="NCBI Taxonomy" id="7936"/>
    <lineage>
        <taxon>Eukaryota</taxon>
        <taxon>Metazoa</taxon>
        <taxon>Chordata</taxon>
        <taxon>Craniata</taxon>
        <taxon>Vertebrata</taxon>
        <taxon>Euteleostomi</taxon>
        <taxon>Actinopterygii</taxon>
        <taxon>Neopterygii</taxon>
        <taxon>Teleostei</taxon>
        <taxon>Anguilliformes</taxon>
        <taxon>Anguillidae</taxon>
        <taxon>Anguilla</taxon>
    </lineage>
</organism>
<reference evidence="1" key="2">
    <citation type="journal article" date="2015" name="Fish Shellfish Immunol.">
        <title>Early steps in the European eel (Anguilla anguilla)-Vibrio vulnificus interaction in the gills: Role of the RtxA13 toxin.</title>
        <authorList>
            <person name="Callol A."/>
            <person name="Pajuelo D."/>
            <person name="Ebbesson L."/>
            <person name="Teles M."/>
            <person name="MacKenzie S."/>
            <person name="Amaro C."/>
        </authorList>
    </citation>
    <scope>NUCLEOTIDE SEQUENCE</scope>
</reference>
<sequence>MALVMTLYVVFVFSSPICRWPRNCLLEMIM</sequence>
<protein>
    <submittedName>
        <fullName evidence="1">Uncharacterized protein</fullName>
    </submittedName>
</protein>
<reference evidence="1" key="1">
    <citation type="submission" date="2014-11" db="EMBL/GenBank/DDBJ databases">
        <authorList>
            <person name="Amaro Gonzalez C."/>
        </authorList>
    </citation>
    <scope>NUCLEOTIDE SEQUENCE</scope>
</reference>
<accession>A0A0E9VCJ3</accession>
<proteinExistence type="predicted"/>
<name>A0A0E9VCJ3_ANGAN</name>
<dbReference type="EMBL" id="GBXM01033372">
    <property type="protein sequence ID" value="JAH75205.1"/>
    <property type="molecule type" value="Transcribed_RNA"/>
</dbReference>